<protein>
    <submittedName>
        <fullName evidence="2">Uncharacterized protein</fullName>
    </submittedName>
</protein>
<name>A0AAW2VRH2_SESRA</name>
<dbReference type="EMBL" id="JACGWJ010000003">
    <property type="protein sequence ID" value="KAL0430665.1"/>
    <property type="molecule type" value="Genomic_DNA"/>
</dbReference>
<evidence type="ECO:0000256" key="1">
    <source>
        <dbReference type="SAM" id="MobiDB-lite"/>
    </source>
</evidence>
<reference evidence="2" key="1">
    <citation type="submission" date="2020-06" db="EMBL/GenBank/DDBJ databases">
        <authorList>
            <person name="Li T."/>
            <person name="Hu X."/>
            <person name="Zhang T."/>
            <person name="Song X."/>
            <person name="Zhang H."/>
            <person name="Dai N."/>
            <person name="Sheng W."/>
            <person name="Hou X."/>
            <person name="Wei L."/>
        </authorList>
    </citation>
    <scope>NUCLEOTIDE SEQUENCE</scope>
    <source>
        <strain evidence="2">G02</strain>
        <tissue evidence="2">Leaf</tissue>
    </source>
</reference>
<gene>
    <name evidence="2" type="ORF">Sradi_0692500</name>
</gene>
<sequence>MQQNLRRGRFHESIAGKPLATLDELLVRAEKYIRIEETSNVRTVTPSKRRAEEEGHPGDPRMTIKETADMGRPLT</sequence>
<reference evidence="2" key="2">
    <citation type="journal article" date="2024" name="Plant">
        <title>Genomic evolution and insights into agronomic trait innovations of Sesamum species.</title>
        <authorList>
            <person name="Miao H."/>
            <person name="Wang L."/>
            <person name="Qu L."/>
            <person name="Liu H."/>
            <person name="Sun Y."/>
            <person name="Le M."/>
            <person name="Wang Q."/>
            <person name="Wei S."/>
            <person name="Zheng Y."/>
            <person name="Lin W."/>
            <person name="Duan Y."/>
            <person name="Cao H."/>
            <person name="Xiong S."/>
            <person name="Wang X."/>
            <person name="Wei L."/>
            <person name="Li C."/>
            <person name="Ma Q."/>
            <person name="Ju M."/>
            <person name="Zhao R."/>
            <person name="Li G."/>
            <person name="Mu C."/>
            <person name="Tian Q."/>
            <person name="Mei H."/>
            <person name="Zhang T."/>
            <person name="Gao T."/>
            <person name="Zhang H."/>
        </authorList>
    </citation>
    <scope>NUCLEOTIDE SEQUENCE</scope>
    <source>
        <strain evidence="2">G02</strain>
    </source>
</reference>
<feature type="compositionally biased region" description="Basic and acidic residues" evidence="1">
    <location>
        <begin position="49"/>
        <end position="69"/>
    </location>
</feature>
<accession>A0AAW2VRH2</accession>
<evidence type="ECO:0000313" key="2">
    <source>
        <dbReference type="EMBL" id="KAL0430665.1"/>
    </source>
</evidence>
<comment type="caution">
    <text evidence="2">The sequence shown here is derived from an EMBL/GenBank/DDBJ whole genome shotgun (WGS) entry which is preliminary data.</text>
</comment>
<proteinExistence type="predicted"/>
<organism evidence="2">
    <name type="scientific">Sesamum radiatum</name>
    <name type="common">Black benniseed</name>
    <dbReference type="NCBI Taxonomy" id="300843"/>
    <lineage>
        <taxon>Eukaryota</taxon>
        <taxon>Viridiplantae</taxon>
        <taxon>Streptophyta</taxon>
        <taxon>Embryophyta</taxon>
        <taxon>Tracheophyta</taxon>
        <taxon>Spermatophyta</taxon>
        <taxon>Magnoliopsida</taxon>
        <taxon>eudicotyledons</taxon>
        <taxon>Gunneridae</taxon>
        <taxon>Pentapetalae</taxon>
        <taxon>asterids</taxon>
        <taxon>lamiids</taxon>
        <taxon>Lamiales</taxon>
        <taxon>Pedaliaceae</taxon>
        <taxon>Sesamum</taxon>
    </lineage>
</organism>
<feature type="region of interest" description="Disordered" evidence="1">
    <location>
        <begin position="43"/>
        <end position="75"/>
    </location>
</feature>
<dbReference type="AlphaFoldDB" id="A0AAW2VRH2"/>